<proteinExistence type="predicted"/>
<evidence type="ECO:0000256" key="1">
    <source>
        <dbReference type="SAM" id="MobiDB-lite"/>
    </source>
</evidence>
<dbReference type="AlphaFoldDB" id="A0AAV6I8I0"/>
<comment type="caution">
    <text evidence="2">The sequence shown here is derived from an EMBL/GenBank/DDBJ whole genome shotgun (WGS) entry which is preliminary data.</text>
</comment>
<feature type="compositionally biased region" description="Polar residues" evidence="1">
    <location>
        <begin position="203"/>
        <end position="217"/>
    </location>
</feature>
<reference evidence="2" key="1">
    <citation type="submission" date="2020-08" db="EMBL/GenBank/DDBJ databases">
        <title>Plant Genome Project.</title>
        <authorList>
            <person name="Zhang R.-G."/>
        </authorList>
    </citation>
    <scope>NUCLEOTIDE SEQUENCE</scope>
    <source>
        <strain evidence="2">WSP0</strain>
        <tissue evidence="2">Leaf</tissue>
    </source>
</reference>
<dbReference type="EMBL" id="JACTNZ010000011">
    <property type="protein sequence ID" value="KAG5523888.1"/>
    <property type="molecule type" value="Genomic_DNA"/>
</dbReference>
<feature type="region of interest" description="Disordered" evidence="1">
    <location>
        <begin position="182"/>
        <end position="226"/>
    </location>
</feature>
<name>A0AAV6I8I0_9ERIC</name>
<protein>
    <submittedName>
        <fullName evidence="2">Uncharacterized protein</fullName>
    </submittedName>
</protein>
<dbReference type="Proteomes" id="UP000823749">
    <property type="component" value="Chromosome 11"/>
</dbReference>
<gene>
    <name evidence="2" type="ORF">RHGRI_030774</name>
</gene>
<keyword evidence="3" id="KW-1185">Reference proteome</keyword>
<sequence>MLRRFFELCSAASSSFKAPQHLRALLRSFFELCSAASSSFKPPQYLRALLCHRCFFELKAPRLLRAFRLRATASLSFKSSSKFARIEASLYHAKKVIEACHDVEANALLERCCHDRMVFEAFHDVEANRCHARRFLKPAMMLKPIFSFDRHVEANLTRKSKGPQKEHTKAMERLYLLSSSMESKGFSRSKRRQESDLVPSPTKLESSCQSKLRQRTSLPPAILHEA</sequence>
<organism evidence="2 3">
    <name type="scientific">Rhododendron griersonianum</name>
    <dbReference type="NCBI Taxonomy" id="479676"/>
    <lineage>
        <taxon>Eukaryota</taxon>
        <taxon>Viridiplantae</taxon>
        <taxon>Streptophyta</taxon>
        <taxon>Embryophyta</taxon>
        <taxon>Tracheophyta</taxon>
        <taxon>Spermatophyta</taxon>
        <taxon>Magnoliopsida</taxon>
        <taxon>eudicotyledons</taxon>
        <taxon>Gunneridae</taxon>
        <taxon>Pentapetalae</taxon>
        <taxon>asterids</taxon>
        <taxon>Ericales</taxon>
        <taxon>Ericaceae</taxon>
        <taxon>Ericoideae</taxon>
        <taxon>Rhodoreae</taxon>
        <taxon>Rhododendron</taxon>
    </lineage>
</organism>
<accession>A0AAV6I8I0</accession>
<evidence type="ECO:0000313" key="2">
    <source>
        <dbReference type="EMBL" id="KAG5523888.1"/>
    </source>
</evidence>
<evidence type="ECO:0000313" key="3">
    <source>
        <dbReference type="Proteomes" id="UP000823749"/>
    </source>
</evidence>